<evidence type="ECO:0000256" key="11">
    <source>
        <dbReference type="ARBA" id="ARBA00023065"/>
    </source>
</evidence>
<reference evidence="17" key="1">
    <citation type="submission" date="2019-11" db="EMBL/GenBank/DDBJ databases">
        <title>The nuclear and mitochondrial genomes of Frieseomelitta varia - a highly eusocial stingless bee (Meliponini) with a permanently sterile worker caste.</title>
        <authorList>
            <person name="Freitas F.C.P."/>
            <person name="Lourenco A.P."/>
            <person name="Nunes F.M.F."/>
            <person name="Paschoal A.R."/>
            <person name="Abreu F.C.P."/>
            <person name="Barbin F.O."/>
            <person name="Bataglia L."/>
            <person name="Cardoso-Junior C.A.M."/>
            <person name="Cervoni M.S."/>
            <person name="Silva S.R."/>
            <person name="Dalarmi F."/>
            <person name="Del Lama M.A."/>
            <person name="Depintor T.S."/>
            <person name="Ferreira K.M."/>
            <person name="Goria P.S."/>
            <person name="Jaskot M.C."/>
            <person name="Lago D.C."/>
            <person name="Luna-Lucena D."/>
            <person name="Moda L.M."/>
            <person name="Nascimento L."/>
            <person name="Pedrino M."/>
            <person name="Rabico F.O."/>
            <person name="Sanches F.C."/>
            <person name="Santos D.E."/>
            <person name="Santos C.G."/>
            <person name="Vieira J."/>
            <person name="Lopes T.F."/>
            <person name="Barchuk A.R."/>
            <person name="Hartfelder K."/>
            <person name="Simoes Z.L.P."/>
            <person name="Bitondi M.M.G."/>
            <person name="Pinheiro D.G."/>
        </authorList>
    </citation>
    <scope>NUCLEOTIDE SEQUENCE</scope>
    <source>
        <strain evidence="17">USP_RPSP 00005682</strain>
        <tissue evidence="17">Whole individual</tissue>
    </source>
</reference>
<dbReference type="GO" id="GO:0005891">
    <property type="term" value="C:voltage-gated calcium channel complex"/>
    <property type="evidence" value="ECO:0007669"/>
    <property type="project" value="TreeGrafter"/>
</dbReference>
<keyword evidence="18" id="KW-1185">Reference proteome</keyword>
<evidence type="ECO:0000256" key="6">
    <source>
        <dbReference type="ARBA" id="ARBA00022723"/>
    </source>
</evidence>
<dbReference type="InterPro" id="IPR051173">
    <property type="entry name" value="Ca_channel_alpha-2/delta"/>
</dbReference>
<evidence type="ECO:0000256" key="9">
    <source>
        <dbReference type="ARBA" id="ARBA00022882"/>
    </source>
</evidence>
<dbReference type="Gene3D" id="3.40.50.410">
    <property type="entry name" value="von Willebrand factor, type A domain"/>
    <property type="match status" value="1"/>
</dbReference>
<sequence length="1286" mass="145672">MLICYLRHPISIEIKTVYIYIKLIVSESWKRKALFLITGLRCKSEKIGSFVSSFIRIRLLIDSVEIMFLSVEKFVHCGVLLLLWIKSSYQQEEDIPHNEVKNWALKFGVDLWEFGKQVTKMSEIQRKYHDMEAQVVKKDGLVLVREMAAEVKNMLDFKMNAVMRLVESAEQAAVSAPRDGTVAPKYYASQRFDVSSVDGKTLGTGQDGFLSSNRHFDHLAVNITFSAVLLPAGVREVDREVAAGIQWSEYLDLLFVNNYESDSSLSWQYYGATSGFLRRFPAISWPPIEERSFSTGKNVNRVVRDVYDFRISNWFVGAANSPKDLAILLDIECYASERNKRLAVATVKTILDTLGPDDYVNVYRYGDTAEEIVQCFKDSLVQASPENIEELKVTTSSIKHEEMATNISAALGTAFEILHRYNRTGQGSQCNQAIMLITTDNAGLPTEVIKRYNWPHMPVRIFTYLIGGDKSPELRSAACSNKGFYARITELEDVKSKVFEYIKVLARPMVLYQHEHPIHWSPVYVGGKSGRYGKEHIGQLMTSVTAPILDRRNYTTKTANLLGIVGTDVPIEEIQKLVPPYKLGVNGYSFIVDNNGRVLYHPDLRPLYEETLKPTYINVDLSEVELAEYDGPLHPLNNSLLLDLRHDMIDQKEGETNFAIKIHYDNMRRVTIRRHNYFYKPIEGTPFSLGLALPEGYGMFELLAEQEIKHAIINEVKLFVRSDVCVSGFSVTEYFKGNNWKVHPDWVYCEYSSASEKWFPSPEERVLHFLARTRSPGWKWMSLRPRSPSSHHKQASKPDKDAYYCDKRLVQSLVLDALVTDGFDKRGAMHKEENQSQGKGTFGVTRSFIATRSGLFRWHEHQQTEETINEPPFAGKYARAMDSSWYKRAVDQHSIEPESFVFSVPFDAADSRNPLVTATHAVFIGTGHKAPAAVVGLQFQHSSLASRFVNITSTCSGTNCKKNCASEALDCYILDNNGFIIISERHEHTGKFFGEIDGTIMDSLVQDRIYRKVTVTDYQGTCSPQESHQSAAPRTFSQSVSTTIAILGNFLWSMAFGFNFQNLWQVAFAFAGESAKPLDGKHALDLFHIQTKDERSIFQLSKDSLGDVHEFESFAIHGDSTDEPEGNEEAFPRLPAVVAATPASTETTRATSARYSQGKLRSCEKKTDLYILQPDRLNTSGQSNPLKGKLTNCHDTGCERPFSVQKIRHTNLILLVVDTLCPCGSKQLSIDPIEALTEPGACIARRERLYRRRPPKCINYHPEEMEIKFCGSACRPYKRSSFEQHF</sequence>
<evidence type="ECO:0000256" key="3">
    <source>
        <dbReference type="ARBA" id="ARBA00022568"/>
    </source>
</evidence>
<dbReference type="CDD" id="cd12912">
    <property type="entry name" value="PDC2_MCP_like"/>
    <property type="match status" value="1"/>
</dbReference>
<keyword evidence="4" id="KW-0107">Calcium channel</keyword>
<keyword evidence="13" id="KW-1015">Disulfide bond</keyword>
<dbReference type="InterPro" id="IPR002035">
    <property type="entry name" value="VWF_A"/>
</dbReference>
<dbReference type="InterPro" id="IPR013608">
    <property type="entry name" value="VWA_N"/>
</dbReference>
<keyword evidence="11" id="KW-0406">Ion transport</keyword>
<comment type="caution">
    <text evidence="17">The sequence shown here is derived from an EMBL/GenBank/DDBJ whole genome shotgun (WGS) entry which is preliminary data.</text>
</comment>
<gene>
    <name evidence="17" type="ORF">E2986_02241</name>
</gene>
<dbReference type="GO" id="GO:0005245">
    <property type="term" value="F:voltage-gated calcium channel activity"/>
    <property type="evidence" value="ECO:0007669"/>
    <property type="project" value="TreeGrafter"/>
</dbReference>
<evidence type="ECO:0000256" key="4">
    <source>
        <dbReference type="ARBA" id="ARBA00022673"/>
    </source>
</evidence>
<keyword evidence="15" id="KW-0407">Ion channel</keyword>
<keyword evidence="3" id="KW-0109">Calcium transport</keyword>
<evidence type="ECO:0000256" key="1">
    <source>
        <dbReference type="ARBA" id="ARBA00004479"/>
    </source>
</evidence>
<organism evidence="17 18">
    <name type="scientific">Frieseomelitta varia</name>
    <dbReference type="NCBI Taxonomy" id="561572"/>
    <lineage>
        <taxon>Eukaryota</taxon>
        <taxon>Metazoa</taxon>
        <taxon>Ecdysozoa</taxon>
        <taxon>Arthropoda</taxon>
        <taxon>Hexapoda</taxon>
        <taxon>Insecta</taxon>
        <taxon>Pterygota</taxon>
        <taxon>Neoptera</taxon>
        <taxon>Endopterygota</taxon>
        <taxon>Hymenoptera</taxon>
        <taxon>Apocrita</taxon>
        <taxon>Aculeata</taxon>
        <taxon>Apoidea</taxon>
        <taxon>Anthophila</taxon>
        <taxon>Apidae</taxon>
        <taxon>Frieseomelitta</taxon>
    </lineage>
</organism>
<dbReference type="InterPro" id="IPR013680">
    <property type="entry name" value="VDCC_a2/dsu"/>
</dbReference>
<evidence type="ECO:0000313" key="18">
    <source>
        <dbReference type="Proteomes" id="UP000655588"/>
    </source>
</evidence>
<dbReference type="EMBL" id="WNWW01000850">
    <property type="protein sequence ID" value="KAF3421553.1"/>
    <property type="molecule type" value="Genomic_DNA"/>
</dbReference>
<keyword evidence="6" id="KW-0479">Metal-binding</keyword>
<accession>A0A833RLV8</accession>
<keyword evidence="10" id="KW-1133">Transmembrane helix</keyword>
<keyword evidence="2" id="KW-0813">Transport</keyword>
<evidence type="ECO:0000256" key="15">
    <source>
        <dbReference type="ARBA" id="ARBA00023303"/>
    </source>
</evidence>
<proteinExistence type="predicted"/>
<keyword evidence="8" id="KW-0106">Calcium</keyword>
<evidence type="ECO:0000256" key="12">
    <source>
        <dbReference type="ARBA" id="ARBA00023136"/>
    </source>
</evidence>
<name>A0A833RLV8_9HYME</name>
<evidence type="ECO:0000313" key="17">
    <source>
        <dbReference type="EMBL" id="KAF3421553.1"/>
    </source>
</evidence>
<dbReference type="PANTHER" id="PTHR10166:SF37">
    <property type="entry name" value="STOLID, ISOFORM H"/>
    <property type="match status" value="1"/>
</dbReference>
<dbReference type="Proteomes" id="UP000655588">
    <property type="component" value="Unassembled WGS sequence"/>
</dbReference>
<dbReference type="InterPro" id="IPR036465">
    <property type="entry name" value="vWFA_dom_sf"/>
</dbReference>
<feature type="domain" description="VWFA" evidence="16">
    <location>
        <begin position="324"/>
        <end position="505"/>
    </location>
</feature>
<evidence type="ECO:0000256" key="13">
    <source>
        <dbReference type="ARBA" id="ARBA00023157"/>
    </source>
</evidence>
<evidence type="ECO:0000256" key="5">
    <source>
        <dbReference type="ARBA" id="ARBA00022692"/>
    </source>
</evidence>
<evidence type="ECO:0000256" key="10">
    <source>
        <dbReference type="ARBA" id="ARBA00022989"/>
    </source>
</evidence>
<evidence type="ECO:0000256" key="7">
    <source>
        <dbReference type="ARBA" id="ARBA00022729"/>
    </source>
</evidence>
<dbReference type="PROSITE" id="PS50234">
    <property type="entry name" value="VWFA"/>
    <property type="match status" value="1"/>
</dbReference>
<keyword evidence="5" id="KW-0812">Transmembrane</keyword>
<evidence type="ECO:0000256" key="2">
    <source>
        <dbReference type="ARBA" id="ARBA00022448"/>
    </source>
</evidence>
<keyword evidence="12" id="KW-0472">Membrane</keyword>
<dbReference type="Gene3D" id="3.30.450.20">
    <property type="entry name" value="PAS domain"/>
    <property type="match status" value="1"/>
</dbReference>
<dbReference type="Pfam" id="PF08399">
    <property type="entry name" value="VWA_N"/>
    <property type="match status" value="1"/>
</dbReference>
<keyword evidence="14" id="KW-0325">Glycoprotein</keyword>
<dbReference type="PANTHER" id="PTHR10166">
    <property type="entry name" value="VOLTAGE-DEPENDENT CALCIUM CHANNEL SUBUNIT ALPHA-2/DELTA-RELATED"/>
    <property type="match status" value="1"/>
</dbReference>
<dbReference type="GO" id="GO:0046872">
    <property type="term" value="F:metal ion binding"/>
    <property type="evidence" value="ECO:0007669"/>
    <property type="project" value="UniProtKB-KW"/>
</dbReference>
<protein>
    <recommendedName>
        <fullName evidence="16">VWFA domain-containing protein</fullName>
    </recommendedName>
</protein>
<evidence type="ECO:0000259" key="16">
    <source>
        <dbReference type="PROSITE" id="PS50234"/>
    </source>
</evidence>
<dbReference type="SUPFAM" id="SSF53300">
    <property type="entry name" value="vWA-like"/>
    <property type="match status" value="1"/>
</dbReference>
<dbReference type="Pfam" id="PF08473">
    <property type="entry name" value="VGCC_alpha2"/>
    <property type="match status" value="2"/>
</dbReference>
<evidence type="ECO:0000256" key="14">
    <source>
        <dbReference type="ARBA" id="ARBA00023180"/>
    </source>
</evidence>
<comment type="subcellular location">
    <subcellularLocation>
        <location evidence="1">Membrane</location>
        <topology evidence="1">Single-pass type I membrane protein</topology>
    </subcellularLocation>
</comment>
<dbReference type="FunFam" id="3.30.450.20:FF:000057">
    <property type="entry name" value="Voltage-dependent calcium channel subunit alpha-2/delta-4"/>
    <property type="match status" value="1"/>
</dbReference>
<keyword evidence="9" id="KW-0851">Voltage-gated channel</keyword>
<keyword evidence="7" id="KW-0732">Signal</keyword>
<evidence type="ECO:0000256" key="8">
    <source>
        <dbReference type="ARBA" id="ARBA00022837"/>
    </source>
</evidence>